<dbReference type="EMBL" id="JBBUTH010000009">
    <property type="protein sequence ID" value="MEK8052558.1"/>
    <property type="molecule type" value="Genomic_DNA"/>
</dbReference>
<dbReference type="InterPro" id="IPR029033">
    <property type="entry name" value="His_PPase_superfam"/>
</dbReference>
<comment type="caution">
    <text evidence="1">The sequence shown here is derived from an EMBL/GenBank/DDBJ whole genome shotgun (WGS) entry which is preliminary data.</text>
</comment>
<protein>
    <submittedName>
        <fullName evidence="1">Histidine phosphatase family protein</fullName>
    </submittedName>
</protein>
<proteinExistence type="predicted"/>
<dbReference type="SUPFAM" id="SSF53254">
    <property type="entry name" value="Phosphoglycerate mutase-like"/>
    <property type="match status" value="1"/>
</dbReference>
<keyword evidence="2" id="KW-1185">Reference proteome</keyword>
<dbReference type="InterPro" id="IPR013078">
    <property type="entry name" value="His_Pase_superF_clade-1"/>
</dbReference>
<dbReference type="RefSeq" id="WP_341412262.1">
    <property type="nucleotide sequence ID" value="NZ_JBBUTH010000009.1"/>
</dbReference>
<dbReference type="SMART" id="SM00855">
    <property type="entry name" value="PGAM"/>
    <property type="match status" value="1"/>
</dbReference>
<gene>
    <name evidence="1" type="ORF">AACH10_20065</name>
</gene>
<organism evidence="1 2">
    <name type="scientific">Pseudaquabacterium inlustre</name>
    <dbReference type="NCBI Taxonomy" id="2984192"/>
    <lineage>
        <taxon>Bacteria</taxon>
        <taxon>Pseudomonadati</taxon>
        <taxon>Pseudomonadota</taxon>
        <taxon>Betaproteobacteria</taxon>
        <taxon>Burkholderiales</taxon>
        <taxon>Sphaerotilaceae</taxon>
        <taxon>Pseudaquabacterium</taxon>
    </lineage>
</organism>
<reference evidence="1 2" key="1">
    <citation type="submission" date="2024-04" db="EMBL/GenBank/DDBJ databases">
        <title>Novel species of the genus Ideonella isolated from streams.</title>
        <authorList>
            <person name="Lu H."/>
        </authorList>
    </citation>
    <scope>NUCLEOTIDE SEQUENCE [LARGE SCALE GENOMIC DNA]</scope>
    <source>
        <strain evidence="1 2">DXS22W</strain>
    </source>
</reference>
<accession>A0ABU9CL54</accession>
<dbReference type="Gene3D" id="3.40.50.1240">
    <property type="entry name" value="Phosphoglycerate mutase-like"/>
    <property type="match status" value="1"/>
</dbReference>
<dbReference type="Proteomes" id="UP001365405">
    <property type="component" value="Unassembled WGS sequence"/>
</dbReference>
<name>A0ABU9CL54_9BURK</name>
<sequence length="216" mass="23765">MAVTEHRAAQAPADLWLWRHPRPDGAAGRCIGQTDLPVHPRRAKRLAHRIRAAARREGLPRVVWTSPLRRCADVGRWLARWGWRHHIDARLMELDFGAWDGQPWTAIAWADVQAWEADFTGHAPGEGESLAVMAQRVAGWVQQPAPADAELTACAPRLLVAHAGVMQLLGWAAGRADAGLPLDGRLCAGLDAAHWPRPPRYGELRRVTLASAMALV</sequence>
<dbReference type="Pfam" id="PF00300">
    <property type="entry name" value="His_Phos_1"/>
    <property type="match status" value="1"/>
</dbReference>
<evidence type="ECO:0000313" key="2">
    <source>
        <dbReference type="Proteomes" id="UP001365405"/>
    </source>
</evidence>
<evidence type="ECO:0000313" key="1">
    <source>
        <dbReference type="EMBL" id="MEK8052558.1"/>
    </source>
</evidence>